<dbReference type="RefSeq" id="WP_099182691.1">
    <property type="nucleotide sequence ID" value="NZ_BAQW01000013.1"/>
</dbReference>
<reference evidence="1" key="1">
    <citation type="submission" date="2013-04" db="EMBL/GenBank/DDBJ databases">
        <title>The genome sequencing project of 58 acetic acid bacteria.</title>
        <authorList>
            <person name="Okamoto-Kainuma A."/>
            <person name="Ishikawa M."/>
            <person name="Umino S."/>
            <person name="Koizumi Y."/>
            <person name="Shiwa Y."/>
            <person name="Yoshikawa H."/>
            <person name="Matsutani M."/>
            <person name="Matsushita K."/>
        </authorList>
    </citation>
    <scope>NUCLEOTIDE SEQUENCE</scope>
    <source>
        <strain evidence="1">NRIC 0228</strain>
    </source>
</reference>
<dbReference type="EMBL" id="BAQW01000013">
    <property type="protein sequence ID" value="GBR15368.1"/>
    <property type="molecule type" value="Genomic_DNA"/>
</dbReference>
<proteinExistence type="predicted"/>
<evidence type="ECO:0000313" key="2">
    <source>
        <dbReference type="Proteomes" id="UP001061070"/>
    </source>
</evidence>
<keyword evidence="2" id="KW-1185">Reference proteome</keyword>
<sequence length="158" mass="17442">MNEMKPVAWLYKARISGTDTWNTQVYSRKPVADADWVKGITPLYTADQLAEAVAAERAKGAEIARYLSPELASVLRQKFPGAAVTLSAHKTHTRYIPVYYSPANVAALEAAATRYRIVRQRFLEDARNQGEILTADQFDAKVDGDVEARAALTREGGV</sequence>
<comment type="caution">
    <text evidence="1">The sequence shown here is derived from an EMBL/GenBank/DDBJ whole genome shotgun (WGS) entry which is preliminary data.</text>
</comment>
<accession>A0ABQ0QE76</accession>
<dbReference type="Proteomes" id="UP001061070">
    <property type="component" value="Unassembled WGS sequence"/>
</dbReference>
<protein>
    <submittedName>
        <fullName evidence="1">Uncharacterized protein</fullName>
    </submittedName>
</protein>
<name>A0ABQ0QE76_9PROT</name>
<evidence type="ECO:0000313" key="1">
    <source>
        <dbReference type="EMBL" id="GBR15368.1"/>
    </source>
</evidence>
<organism evidence="1 2">
    <name type="scientific">Gluconobacter frateurii NRIC 0228</name>
    <dbReference type="NCBI Taxonomy" id="1307946"/>
    <lineage>
        <taxon>Bacteria</taxon>
        <taxon>Pseudomonadati</taxon>
        <taxon>Pseudomonadota</taxon>
        <taxon>Alphaproteobacteria</taxon>
        <taxon>Acetobacterales</taxon>
        <taxon>Acetobacteraceae</taxon>
        <taxon>Gluconobacter</taxon>
    </lineage>
</organism>
<gene>
    <name evidence="1" type="ORF">AA0228_2494</name>
</gene>